<dbReference type="InterPro" id="IPR011765">
    <property type="entry name" value="Pept_M16_N"/>
</dbReference>
<dbReference type="SUPFAM" id="SSF63411">
    <property type="entry name" value="LuxS/MPP-like metallohydrolase"/>
    <property type="match status" value="4"/>
</dbReference>
<dbReference type="InterPro" id="IPR007863">
    <property type="entry name" value="Peptidase_M16_C"/>
</dbReference>
<dbReference type="PANTHER" id="PTHR43016">
    <property type="entry name" value="PRESEQUENCE PROTEASE"/>
    <property type="match status" value="1"/>
</dbReference>
<gene>
    <name evidence="3" type="primary">LOC108561043</name>
</gene>
<reference evidence="3" key="1">
    <citation type="submission" date="2025-08" db="UniProtKB">
        <authorList>
            <consortium name="RefSeq"/>
        </authorList>
    </citation>
    <scope>IDENTIFICATION</scope>
    <source>
        <tissue evidence="3">Whole Larva</tissue>
    </source>
</reference>
<evidence type="ECO:0000259" key="1">
    <source>
        <dbReference type="SMART" id="SM01264"/>
    </source>
</evidence>
<accession>A0ABM1MIA5</accession>
<evidence type="ECO:0000313" key="2">
    <source>
        <dbReference type="Proteomes" id="UP000695000"/>
    </source>
</evidence>
<feature type="domain" description="Peptidase M16C associated" evidence="1">
    <location>
        <begin position="463"/>
        <end position="726"/>
    </location>
</feature>
<organism evidence="2 3">
    <name type="scientific">Nicrophorus vespilloides</name>
    <name type="common">Boreal carrion beetle</name>
    <dbReference type="NCBI Taxonomy" id="110193"/>
    <lineage>
        <taxon>Eukaryota</taxon>
        <taxon>Metazoa</taxon>
        <taxon>Ecdysozoa</taxon>
        <taxon>Arthropoda</taxon>
        <taxon>Hexapoda</taxon>
        <taxon>Insecta</taxon>
        <taxon>Pterygota</taxon>
        <taxon>Neoptera</taxon>
        <taxon>Endopterygota</taxon>
        <taxon>Coleoptera</taxon>
        <taxon>Polyphaga</taxon>
        <taxon>Staphyliniformia</taxon>
        <taxon>Silphidae</taxon>
        <taxon>Nicrophorinae</taxon>
        <taxon>Nicrophorus</taxon>
    </lineage>
</organism>
<dbReference type="Proteomes" id="UP000695000">
    <property type="component" value="Unplaced"/>
</dbReference>
<proteinExistence type="predicted"/>
<keyword evidence="2" id="KW-1185">Reference proteome</keyword>
<dbReference type="Pfam" id="PF05193">
    <property type="entry name" value="Peptidase_M16_C"/>
    <property type="match status" value="1"/>
</dbReference>
<dbReference type="GeneID" id="108561043"/>
<dbReference type="Gene3D" id="3.30.830.10">
    <property type="entry name" value="Metalloenzyme, LuxS/M16 peptidase-like"/>
    <property type="match status" value="4"/>
</dbReference>
<protein>
    <submittedName>
        <fullName evidence="3">Uncharacterized protein C05D11.1-like</fullName>
    </submittedName>
</protein>
<name>A0ABM1MIA5_NICVS</name>
<dbReference type="InterPro" id="IPR011249">
    <property type="entry name" value="Metalloenz_LuxS/M16"/>
</dbReference>
<dbReference type="RefSeq" id="XP_017774305.1">
    <property type="nucleotide sequence ID" value="XM_017918816.1"/>
</dbReference>
<dbReference type="PANTHER" id="PTHR43016:SF16">
    <property type="entry name" value="METALLOPROTEASE, PUTATIVE (AFU_ORTHOLOGUE AFUA_4G07610)-RELATED"/>
    <property type="match status" value="1"/>
</dbReference>
<sequence>MPPTDSTPNMKNSVGSYELLYSLKAYNKVPVHEYKSTKTGLTVVIAEVDGPVVNGYFCLVTEAFDDDGLPHTLEHLIFLGSEDYPYKGVLDLLANRCLASGTNAWTDIDHTCYTMETAGTEGFLTLMPIFLDHILYPVLSDEGFTTEVHHITGEGEDAGVVYCEMQGRENSAESRLHLSMARNIYPGKCGYSSETGGIMKNLRESCNNTKVKDYHKEFYRPENLKVIITGQVNPDDVFKALEKLEAKILSKNNTSEFTRPWETPVPPLESSKDLKVKYPSDDESNGLFGVAWRGPSAVKNQYGLNSTSILMKYLTDFAVSPLQKEFVEISDPYASKVVYNLCENSETCLYFLFQNVPKHKLSLIKPKLMEILQRIVDTNDIDMDRMKNIINRLKLESLSNMENSPHHTVAFMIIGHMLYGYTKEDLQQRVNPLTDLEKMMEEPKEYWVHLLKKYFIDNNMISIEGEPSIEEQQTMALEEKSRIEQQVQSLGEEGLKERVKKLESAIEFNERPPPVNMLTSVPIPSIESIKFHNIVRFKTDDAQSTLVNLSKTPVFTYFDHVQTNFVYMFALLDTSMISVDLRPYLPILLEAIFELPIQRETLICYEDVVTELNNDTVATCGSLGLGGGLASDFKCGTFSHTANIMLQVETAKYAKGISWLRELLYQTVFDAERLKIIATKMVNNVSQAKRSGRNVVSYATKGLWYIEDSNPKANGILKQQAFLNKLLEKLEKPDSVQEVLQTIESVRKIITDPTTLTLYCAGNLDVLKNAGEALSDILPETMKLDAKQNKLNVKMDHTLLLPQTEGGVNSGCIISMGCLESSFMQQSTPSINCYDDPDLPALMLYMQYMVQAEGPLWKNVRGKGLAYGYTITLSPSEGLLYLIFSRATNVVGAYKESYDIVSKQLKEKDWDNTLIESAKSSLIFEIIDEEKTIGSAVSLSLKSYFQGVDYKYNRTLLSLIDKVSVEDLNMVGEKYIAALFDPTKVKTAIVCDPSKAEEIKTGFLKMDIDLTVYPSLEESFLKV</sequence>
<evidence type="ECO:0000313" key="3">
    <source>
        <dbReference type="RefSeq" id="XP_017774305.1"/>
    </source>
</evidence>
<dbReference type="InterPro" id="IPR013578">
    <property type="entry name" value="Peptidase_M16C_assoc"/>
</dbReference>
<dbReference type="Pfam" id="PF00675">
    <property type="entry name" value="Peptidase_M16"/>
    <property type="match status" value="1"/>
</dbReference>
<dbReference type="SMART" id="SM01264">
    <property type="entry name" value="M16C_associated"/>
    <property type="match status" value="1"/>
</dbReference>